<comment type="subunit">
    <text evidence="14">Forms an energy-coupling factor (ECF) transporter complex composed of an ATP-binding protein (A component, CbiO), a transmembrane protein (T component, CbiQ) and 2 possible substrate-capture proteins (S components, CbiM and CbiN) of unknown stoichimetry.</text>
</comment>
<sequence length="251" mass="26858">MFKLKGKKSFVLLSTLFMTLLPKQAEAMHIAEGFLPIKWAGIWWAVALPFLALGIRQIKELVKEQGAGVKVLLAVTGAFVFVLSSLKLPSLTGSCSHPTGIGLGAILFGPWPMVVLGSIVLLFQAILLAHGGLTTLGANLFSMAIVGAFVAYGVYRLLKSMGAPQWLSVSLAATLGDLMTYVTTATQLAWAFPSGEGGILLSLTKFLSVFAVTQLPLAITEGLLTVLVFNLVHQYNENELRELAVISKGRE</sequence>
<evidence type="ECO:0000256" key="7">
    <source>
        <dbReference type="ARBA" id="ARBA00022692"/>
    </source>
</evidence>
<evidence type="ECO:0000256" key="13">
    <source>
        <dbReference type="ARBA" id="ARBA00060918"/>
    </source>
</evidence>
<dbReference type="PANTHER" id="PTHR43627:SF1">
    <property type="entry name" value="COBALT TRANSPORT PROTEIN CBIM"/>
    <property type="match status" value="1"/>
</dbReference>
<dbReference type="NCBIfam" id="NF006184">
    <property type="entry name" value="PRK08319.1"/>
    <property type="match status" value="1"/>
</dbReference>
<accession>A0A285GP77</accession>
<feature type="transmembrane region" description="Helical" evidence="14">
    <location>
        <begin position="136"/>
        <end position="155"/>
    </location>
</feature>
<gene>
    <name evidence="14" type="primary">cbiM</name>
    <name evidence="15" type="ORF">SAMN06265827_10950</name>
</gene>
<keyword evidence="8" id="KW-0732">Signal</keyword>
<evidence type="ECO:0000256" key="11">
    <source>
        <dbReference type="ARBA" id="ARBA00023136"/>
    </source>
</evidence>
<dbReference type="HAMAP" id="MF_01462">
    <property type="entry name" value="CbiM"/>
    <property type="match status" value="1"/>
</dbReference>
<comment type="similarity">
    <text evidence="13 14">Belongs to the CbiM family.</text>
</comment>
<proteinExistence type="inferred from homology"/>
<dbReference type="GO" id="GO:0043190">
    <property type="term" value="C:ATP-binding cassette (ABC) transporter complex"/>
    <property type="evidence" value="ECO:0007669"/>
    <property type="project" value="InterPro"/>
</dbReference>
<keyword evidence="5 14" id="KW-1003">Cell membrane</keyword>
<name>A0A285GP77_9FIRM</name>
<evidence type="ECO:0000256" key="14">
    <source>
        <dbReference type="HAMAP-Rule" id="MF_01462"/>
    </source>
</evidence>
<comment type="subcellular location">
    <subcellularLocation>
        <location evidence="1">Cell inner membrane</location>
        <topology evidence="1">Multi-pass membrane protein</topology>
    </subcellularLocation>
    <subcellularLocation>
        <location evidence="14">Cell membrane</location>
        <topology evidence="14">Multi-pass membrane protein</topology>
    </subcellularLocation>
</comment>
<evidence type="ECO:0000256" key="2">
    <source>
        <dbReference type="ARBA" id="ARBA00004953"/>
    </source>
</evidence>
<dbReference type="Proteomes" id="UP000219573">
    <property type="component" value="Unassembled WGS sequence"/>
</dbReference>
<evidence type="ECO:0000256" key="12">
    <source>
        <dbReference type="ARBA" id="ARBA00023285"/>
    </source>
</evidence>
<dbReference type="FunFam" id="1.10.1760.20:FF:000001">
    <property type="entry name" value="Cobalt transport protein CbiM"/>
    <property type="match status" value="1"/>
</dbReference>
<dbReference type="Pfam" id="PF01891">
    <property type="entry name" value="CbiM"/>
    <property type="match status" value="1"/>
</dbReference>
<dbReference type="PANTHER" id="PTHR43627">
    <property type="match status" value="1"/>
</dbReference>
<keyword evidence="9 14" id="KW-1133">Transmembrane helix</keyword>
<dbReference type="GO" id="GO:0009236">
    <property type="term" value="P:cobalamin biosynthetic process"/>
    <property type="evidence" value="ECO:0007669"/>
    <property type="project" value="UniProtKB-UniRule"/>
</dbReference>
<keyword evidence="10 14" id="KW-0406">Ion transport</keyword>
<dbReference type="RefSeq" id="WP_097017498.1">
    <property type="nucleotide sequence ID" value="NZ_OBDZ01000009.1"/>
</dbReference>
<evidence type="ECO:0000256" key="3">
    <source>
        <dbReference type="ARBA" id="ARBA00022426"/>
    </source>
</evidence>
<reference evidence="16" key="1">
    <citation type="submission" date="2017-09" db="EMBL/GenBank/DDBJ databases">
        <authorList>
            <person name="Varghese N."/>
            <person name="Submissions S."/>
        </authorList>
    </citation>
    <scope>NUCLEOTIDE SEQUENCE [LARGE SCALE GENOMIC DNA]</scope>
    <source>
        <strain evidence="16">MSL47</strain>
    </source>
</reference>
<keyword evidence="12 14" id="KW-0170">Cobalt</keyword>
<evidence type="ECO:0000313" key="15">
    <source>
        <dbReference type="EMBL" id="SNY25238.1"/>
    </source>
</evidence>
<dbReference type="AlphaFoldDB" id="A0A285GP77"/>
<feature type="transmembrane region" description="Helical" evidence="14">
    <location>
        <begin position="67"/>
        <end position="86"/>
    </location>
</feature>
<feature type="transmembrane region" description="Helical" evidence="14">
    <location>
        <begin position="106"/>
        <end position="129"/>
    </location>
</feature>
<keyword evidence="4 14" id="KW-0813">Transport</keyword>
<keyword evidence="3 14" id="KW-0171">Cobalt transport</keyword>
<dbReference type="NCBIfam" id="TIGR00123">
    <property type="entry name" value="cbiM"/>
    <property type="match status" value="1"/>
</dbReference>
<evidence type="ECO:0000256" key="8">
    <source>
        <dbReference type="ARBA" id="ARBA00022729"/>
    </source>
</evidence>
<dbReference type="OrthoDB" id="9809846at2"/>
<feature type="transmembrane region" description="Helical" evidence="14">
    <location>
        <begin position="37"/>
        <end position="55"/>
    </location>
</feature>
<evidence type="ECO:0000256" key="10">
    <source>
        <dbReference type="ARBA" id="ARBA00023065"/>
    </source>
</evidence>
<keyword evidence="6 14" id="KW-0169">Cobalamin biosynthesis</keyword>
<dbReference type="EMBL" id="OBDZ01000009">
    <property type="protein sequence ID" value="SNY25238.1"/>
    <property type="molecule type" value="Genomic_DNA"/>
</dbReference>
<evidence type="ECO:0000256" key="5">
    <source>
        <dbReference type="ARBA" id="ARBA00022475"/>
    </source>
</evidence>
<evidence type="ECO:0000256" key="6">
    <source>
        <dbReference type="ARBA" id="ARBA00022573"/>
    </source>
</evidence>
<dbReference type="Gene3D" id="1.10.1760.20">
    <property type="match status" value="1"/>
</dbReference>
<dbReference type="UniPathway" id="UPA00148"/>
<comment type="pathway">
    <text evidence="2 14">Cofactor biosynthesis; adenosylcobalamin biosynthesis.</text>
</comment>
<evidence type="ECO:0000256" key="9">
    <source>
        <dbReference type="ARBA" id="ARBA00022989"/>
    </source>
</evidence>
<dbReference type="InterPro" id="IPR018024">
    <property type="entry name" value="CbiM"/>
</dbReference>
<evidence type="ECO:0000256" key="4">
    <source>
        <dbReference type="ARBA" id="ARBA00022448"/>
    </source>
</evidence>
<comment type="function">
    <text evidence="14">Part of the energy-coupling factor (ECF) transporter complex CbiMNOQ involved in cobalt import.</text>
</comment>
<evidence type="ECO:0000313" key="16">
    <source>
        <dbReference type="Proteomes" id="UP000219573"/>
    </source>
</evidence>
<keyword evidence="7 14" id="KW-0812">Transmembrane</keyword>
<keyword evidence="11 14" id="KW-0472">Membrane</keyword>
<protein>
    <recommendedName>
        <fullName evidence="14">Cobalt transport protein CbiM</fullName>
    </recommendedName>
    <alternativeName>
        <fullName evidence="14">Energy-coupling factor transporter probable substrate-capture protein CbiM</fullName>
        <shortName evidence="14">ECF transporter S component CbiM</shortName>
    </alternativeName>
</protein>
<dbReference type="GO" id="GO:0015087">
    <property type="term" value="F:cobalt ion transmembrane transporter activity"/>
    <property type="evidence" value="ECO:0007669"/>
    <property type="project" value="UniProtKB-UniRule"/>
</dbReference>
<keyword evidence="16" id="KW-1185">Reference proteome</keyword>
<evidence type="ECO:0000256" key="1">
    <source>
        <dbReference type="ARBA" id="ARBA00004429"/>
    </source>
</evidence>
<feature type="transmembrane region" description="Helical" evidence="14">
    <location>
        <begin position="206"/>
        <end position="232"/>
    </location>
</feature>
<organism evidence="15 16">
    <name type="scientific">Orenia metallireducens</name>
    <dbReference type="NCBI Taxonomy" id="1413210"/>
    <lineage>
        <taxon>Bacteria</taxon>
        <taxon>Bacillati</taxon>
        <taxon>Bacillota</taxon>
        <taxon>Clostridia</taxon>
        <taxon>Halanaerobiales</taxon>
        <taxon>Halobacteroidaceae</taxon>
        <taxon>Orenia</taxon>
    </lineage>
</organism>
<dbReference type="InterPro" id="IPR002751">
    <property type="entry name" value="CbiM/NikMN"/>
</dbReference>